<dbReference type="Proteomes" id="UP000632222">
    <property type="component" value="Unassembled WGS sequence"/>
</dbReference>
<dbReference type="InterPro" id="IPR030390">
    <property type="entry name" value="MeTrfase_TrmA_AS"/>
</dbReference>
<dbReference type="PROSITE" id="PS01230">
    <property type="entry name" value="TRMA_1"/>
    <property type="match status" value="1"/>
</dbReference>
<name>A0ABQ2D0Z5_9DEIO</name>
<keyword evidence="2 4" id="KW-0808">Transferase</keyword>
<evidence type="ECO:0000256" key="3">
    <source>
        <dbReference type="ARBA" id="ARBA00022691"/>
    </source>
</evidence>
<dbReference type="InterPro" id="IPR025714">
    <property type="entry name" value="Methyltranfer_dom"/>
</dbReference>
<reference evidence="8" key="1">
    <citation type="journal article" date="2019" name="Int. J. Syst. Evol. Microbiol.">
        <title>The Global Catalogue of Microorganisms (GCM) 10K type strain sequencing project: providing services to taxonomists for standard genome sequencing and annotation.</title>
        <authorList>
            <consortium name="The Broad Institute Genomics Platform"/>
            <consortium name="The Broad Institute Genome Sequencing Center for Infectious Disease"/>
            <person name="Wu L."/>
            <person name="Ma J."/>
        </authorList>
    </citation>
    <scope>NUCLEOTIDE SEQUENCE [LARGE SCALE GENOMIC DNA]</scope>
    <source>
        <strain evidence="8">JCM 14370</strain>
    </source>
</reference>
<sequence>MIVTVEKIISGGLGLARHETGVVLIEGGLPKEVLDVQVFQEKPVRTARILKIIEESPDRTDPLDAPPTLNLAHATYEAQLRYKQGIVQDALVRIGKIHLEVASTQSSPSQWHYRTVAQYGIDSGRFFYRERGSHEKRTLRADPIAHDRIDALLRTVDPGKLGGAYEVVFRTSILSGETLAALIGEGNPQDYQKAALYLADLGIQGVSHAKPGKYRFQHGARLVWGEPSTLEQYGKYPLSVMVSSFAQVNPEAASELFLKAAELAGAGETALDLYGGSGALGLHLASHYGKVTVLDINQESLDRGKKDAERLSIKNIKFQRGDARRMNLGYSTITLDPPRAGLTPEVIETLGRSQADTLVYVSCDPATWARDVKQLSEWGFKLQEAIPWDFYPHTSHVEVLSLLQR</sequence>
<evidence type="ECO:0000256" key="4">
    <source>
        <dbReference type="PROSITE-ProRule" id="PRU01024"/>
    </source>
</evidence>
<dbReference type="CDD" id="cd02440">
    <property type="entry name" value="AdoMet_MTases"/>
    <property type="match status" value="1"/>
</dbReference>
<evidence type="ECO:0000256" key="2">
    <source>
        <dbReference type="ARBA" id="ARBA00022679"/>
    </source>
</evidence>
<evidence type="ECO:0000313" key="8">
    <source>
        <dbReference type="Proteomes" id="UP000632222"/>
    </source>
</evidence>
<feature type="binding site" evidence="4">
    <location>
        <position position="336"/>
    </location>
    <ligand>
        <name>S-adenosyl-L-methionine</name>
        <dbReference type="ChEBI" id="CHEBI:59789"/>
    </ligand>
</feature>
<dbReference type="InterPro" id="IPR029063">
    <property type="entry name" value="SAM-dependent_MTases_sf"/>
</dbReference>
<dbReference type="PANTHER" id="PTHR11061:SF30">
    <property type="entry name" value="TRNA (URACIL(54)-C(5))-METHYLTRANSFERASE"/>
    <property type="match status" value="1"/>
</dbReference>
<evidence type="ECO:0000256" key="5">
    <source>
        <dbReference type="PROSITE-ProRule" id="PRU10015"/>
    </source>
</evidence>
<accession>A0ABQ2D0Z5</accession>
<keyword evidence="1 4" id="KW-0489">Methyltransferase</keyword>
<dbReference type="GO" id="GO:0008168">
    <property type="term" value="F:methyltransferase activity"/>
    <property type="evidence" value="ECO:0007669"/>
    <property type="project" value="UniProtKB-KW"/>
</dbReference>
<evidence type="ECO:0000256" key="1">
    <source>
        <dbReference type="ARBA" id="ARBA00022603"/>
    </source>
</evidence>
<feature type="active site" description="Nucleophile" evidence="4">
    <location>
        <position position="363"/>
    </location>
</feature>
<feature type="binding site" evidence="4">
    <location>
        <position position="274"/>
    </location>
    <ligand>
        <name>S-adenosyl-L-methionine</name>
        <dbReference type="ChEBI" id="CHEBI:59789"/>
    </ligand>
</feature>
<keyword evidence="3 4" id="KW-0949">S-adenosyl-L-methionine</keyword>
<feature type="domain" description="Methyltransferase" evidence="6">
    <location>
        <begin position="267"/>
        <end position="327"/>
    </location>
</feature>
<feature type="binding site" evidence="4">
    <location>
        <position position="295"/>
    </location>
    <ligand>
        <name>S-adenosyl-L-methionine</name>
        <dbReference type="ChEBI" id="CHEBI:59789"/>
    </ligand>
</feature>
<dbReference type="Pfam" id="PF13847">
    <property type="entry name" value="Methyltransf_31"/>
    <property type="match status" value="1"/>
</dbReference>
<dbReference type="EMBL" id="BMOD01000010">
    <property type="protein sequence ID" value="GGJ40076.1"/>
    <property type="molecule type" value="Genomic_DNA"/>
</dbReference>
<gene>
    <name evidence="7" type="ORF">GCM10008938_27600</name>
</gene>
<feature type="binding site" evidence="4">
    <location>
        <position position="247"/>
    </location>
    <ligand>
        <name>S-adenosyl-L-methionine</name>
        <dbReference type="ChEBI" id="CHEBI:59789"/>
    </ligand>
</feature>
<organism evidence="7 8">
    <name type="scientific">Deinococcus roseus</name>
    <dbReference type="NCBI Taxonomy" id="392414"/>
    <lineage>
        <taxon>Bacteria</taxon>
        <taxon>Thermotogati</taxon>
        <taxon>Deinococcota</taxon>
        <taxon>Deinococci</taxon>
        <taxon>Deinococcales</taxon>
        <taxon>Deinococcaceae</taxon>
        <taxon>Deinococcus</taxon>
    </lineage>
</organism>
<dbReference type="InterPro" id="IPR012340">
    <property type="entry name" value="NA-bd_OB-fold"/>
</dbReference>
<evidence type="ECO:0000259" key="6">
    <source>
        <dbReference type="Pfam" id="PF13847"/>
    </source>
</evidence>
<dbReference type="RefSeq" id="WP_189003287.1">
    <property type="nucleotide sequence ID" value="NZ_BMOD01000010.1"/>
</dbReference>
<comment type="similarity">
    <text evidence="4">Belongs to the class I-like SAM-binding methyltransferase superfamily. RNA M5U methyltransferase family.</text>
</comment>
<dbReference type="SUPFAM" id="SSF53335">
    <property type="entry name" value="S-adenosyl-L-methionine-dependent methyltransferases"/>
    <property type="match status" value="1"/>
</dbReference>
<dbReference type="InterPro" id="IPR010280">
    <property type="entry name" value="U5_MeTrfase_fam"/>
</dbReference>
<feature type="active site" evidence="5">
    <location>
        <position position="363"/>
    </location>
</feature>
<keyword evidence="8" id="KW-1185">Reference proteome</keyword>
<dbReference type="SUPFAM" id="SSF50249">
    <property type="entry name" value="Nucleic acid-binding proteins"/>
    <property type="match status" value="1"/>
</dbReference>
<dbReference type="Gene3D" id="2.40.50.1070">
    <property type="match status" value="1"/>
</dbReference>
<dbReference type="PANTHER" id="PTHR11061">
    <property type="entry name" value="RNA M5U METHYLTRANSFERASE"/>
    <property type="match status" value="1"/>
</dbReference>
<dbReference type="Gene3D" id="3.40.50.150">
    <property type="entry name" value="Vaccinia Virus protein VP39"/>
    <property type="match status" value="1"/>
</dbReference>
<evidence type="ECO:0000313" key="7">
    <source>
        <dbReference type="EMBL" id="GGJ40076.1"/>
    </source>
</evidence>
<dbReference type="GO" id="GO:0032259">
    <property type="term" value="P:methylation"/>
    <property type="evidence" value="ECO:0007669"/>
    <property type="project" value="UniProtKB-KW"/>
</dbReference>
<proteinExistence type="inferred from homology"/>
<protein>
    <submittedName>
        <fullName evidence="7">RNA methyltransferase</fullName>
    </submittedName>
</protein>
<comment type="caution">
    <text evidence="7">The sequence shown here is derived from an EMBL/GenBank/DDBJ whole genome shotgun (WGS) entry which is preliminary data.</text>
</comment>
<dbReference type="Pfam" id="PF05958">
    <property type="entry name" value="tRNA_U5-meth_tr"/>
    <property type="match status" value="1"/>
</dbReference>
<dbReference type="Gene3D" id="2.40.50.140">
    <property type="entry name" value="Nucleic acid-binding proteins"/>
    <property type="match status" value="1"/>
</dbReference>
<dbReference type="PROSITE" id="PS51687">
    <property type="entry name" value="SAM_MT_RNA_M5U"/>
    <property type="match status" value="1"/>
</dbReference>